<keyword evidence="3" id="KW-1185">Reference proteome</keyword>
<dbReference type="AlphaFoldDB" id="A0A093T0P2"/>
<dbReference type="EMBL" id="KL745540">
    <property type="protein sequence ID" value="KFW88294.1"/>
    <property type="molecule type" value="Genomic_DNA"/>
</dbReference>
<feature type="non-terminal residue" evidence="2">
    <location>
        <position position="1"/>
    </location>
</feature>
<protein>
    <recommendedName>
        <fullName evidence="4">Retrovirus-related Pol polyprotein from type-1 retrotransposable element R2</fullName>
    </recommendedName>
</protein>
<sequence length="196" mass="22545">RANVYPSKEFLARGRRDKYSTSCRHCPAENESCSHIIGNCPITQEARIKRHNYICGMLSEQAKKADWAVFQEPNIRDDNNELYKPDLIFVKDDKAYVVDVTVRYEHSKKNLEIAAKEKAKKYQHLEKQIQDLTNATKVSFFGFPVGARGKWYDKNFELLSALGLSKSRQEKTARALARRALFASVDIVHMFASKAR</sequence>
<evidence type="ECO:0000256" key="1">
    <source>
        <dbReference type="SAM" id="Coils"/>
    </source>
</evidence>
<accession>A0A093T0P2</accession>
<organism evidence="2 3">
    <name type="scientific">Manacus vitellinus</name>
    <name type="common">golden-collared manakin</name>
    <dbReference type="NCBI Taxonomy" id="328815"/>
    <lineage>
        <taxon>Eukaryota</taxon>
        <taxon>Metazoa</taxon>
        <taxon>Chordata</taxon>
        <taxon>Craniata</taxon>
        <taxon>Vertebrata</taxon>
        <taxon>Euteleostomi</taxon>
        <taxon>Archelosauria</taxon>
        <taxon>Archosauria</taxon>
        <taxon>Dinosauria</taxon>
        <taxon>Saurischia</taxon>
        <taxon>Theropoda</taxon>
        <taxon>Coelurosauria</taxon>
        <taxon>Aves</taxon>
        <taxon>Neognathae</taxon>
        <taxon>Neoaves</taxon>
        <taxon>Telluraves</taxon>
        <taxon>Australaves</taxon>
        <taxon>Passeriformes</taxon>
        <taxon>Pipridae</taxon>
        <taxon>Manacus</taxon>
    </lineage>
</organism>
<feature type="coiled-coil region" evidence="1">
    <location>
        <begin position="108"/>
        <end position="135"/>
    </location>
</feature>
<gene>
    <name evidence="2" type="ORF">N305_00167</name>
</gene>
<proteinExistence type="predicted"/>
<feature type="non-terminal residue" evidence="2">
    <location>
        <position position="196"/>
    </location>
</feature>
<dbReference type="OrthoDB" id="9214535at2759"/>
<evidence type="ECO:0008006" key="4">
    <source>
        <dbReference type="Google" id="ProtNLM"/>
    </source>
</evidence>
<evidence type="ECO:0000313" key="3">
    <source>
        <dbReference type="Proteomes" id="UP000053258"/>
    </source>
</evidence>
<keyword evidence="1" id="KW-0175">Coiled coil</keyword>
<evidence type="ECO:0000313" key="2">
    <source>
        <dbReference type="EMBL" id="KFW88294.1"/>
    </source>
</evidence>
<dbReference type="Proteomes" id="UP000053258">
    <property type="component" value="Unassembled WGS sequence"/>
</dbReference>
<reference evidence="2 3" key="1">
    <citation type="submission" date="2014-06" db="EMBL/GenBank/DDBJ databases">
        <title>Genome evolution of avian class.</title>
        <authorList>
            <person name="Zhang G."/>
            <person name="Li C."/>
        </authorList>
    </citation>
    <scope>NUCLEOTIDE SEQUENCE [LARGE SCALE GENOMIC DNA]</scope>
    <source>
        <strain evidence="2">BGI_N305</strain>
    </source>
</reference>
<name>A0A093T0P2_9PASS</name>